<comment type="catalytic activity">
    <reaction evidence="13 14">
        <text>beta-D-fructose 6-phosphate + ATP = beta-D-fructose 1,6-bisphosphate + ADP + H(+)</text>
        <dbReference type="Rhea" id="RHEA:16109"/>
        <dbReference type="ChEBI" id="CHEBI:15378"/>
        <dbReference type="ChEBI" id="CHEBI:30616"/>
        <dbReference type="ChEBI" id="CHEBI:32966"/>
        <dbReference type="ChEBI" id="CHEBI:57634"/>
        <dbReference type="ChEBI" id="CHEBI:456216"/>
        <dbReference type="EC" id="2.7.1.11"/>
    </reaction>
</comment>
<dbReference type="eggNOG" id="COG0205">
    <property type="taxonomic scope" value="Bacteria"/>
</dbReference>
<keyword evidence="10 14" id="KW-0067">ATP-binding</keyword>
<dbReference type="InterPro" id="IPR000023">
    <property type="entry name" value="Phosphofructokinase_dom"/>
</dbReference>
<feature type="binding site" description="in other chain" evidence="14">
    <location>
        <begin position="214"/>
        <end position="216"/>
    </location>
    <ligand>
        <name>ADP</name>
        <dbReference type="ChEBI" id="CHEBI:456216"/>
        <note>allosteric activator; ligand shared between dimeric partners</note>
    </ligand>
</feature>
<evidence type="ECO:0000256" key="8">
    <source>
        <dbReference type="ARBA" id="ARBA00022741"/>
    </source>
</evidence>
<dbReference type="Gene3D" id="3.40.50.460">
    <property type="entry name" value="Phosphofructokinase domain"/>
    <property type="match status" value="1"/>
</dbReference>
<comment type="cofactor">
    <cofactor evidence="1 14">
        <name>Mg(2+)</name>
        <dbReference type="ChEBI" id="CHEBI:18420"/>
    </cofactor>
</comment>
<evidence type="ECO:0000256" key="7">
    <source>
        <dbReference type="ARBA" id="ARBA00022723"/>
    </source>
</evidence>
<evidence type="ECO:0000256" key="11">
    <source>
        <dbReference type="ARBA" id="ARBA00022842"/>
    </source>
</evidence>
<evidence type="ECO:0000313" key="16">
    <source>
        <dbReference type="EMBL" id="AFM04768.1"/>
    </source>
</evidence>
<keyword evidence="6 14" id="KW-0808">Transferase</keyword>
<dbReference type="EC" id="2.7.1.11" evidence="14"/>
<comment type="pathway">
    <text evidence="3 14">Carbohydrate degradation; glycolysis; D-glyceraldehyde 3-phosphate and glycerone phosphate from D-glucose: step 3/4.</text>
</comment>
<feature type="binding site" description="in other chain" evidence="14">
    <location>
        <position position="155"/>
    </location>
    <ligand>
        <name>ADP</name>
        <dbReference type="ChEBI" id="CHEBI:456216"/>
        <note>allosteric activator; ligand shared between dimeric partners</note>
    </ligand>
</feature>
<comment type="function">
    <text evidence="14">Catalyzes the phosphorylation of D-fructose 6-phosphate to fructose 1,6-bisphosphate by ATP, the first committing step of glycolysis.</text>
</comment>
<keyword evidence="9 14" id="KW-0418">Kinase</keyword>
<dbReference type="GO" id="GO:0003872">
    <property type="term" value="F:6-phosphofructokinase activity"/>
    <property type="evidence" value="ECO:0007669"/>
    <property type="project" value="UniProtKB-UniRule"/>
</dbReference>
<evidence type="ECO:0000256" key="12">
    <source>
        <dbReference type="ARBA" id="ARBA00023152"/>
    </source>
</evidence>
<dbReference type="GO" id="GO:0016208">
    <property type="term" value="F:AMP binding"/>
    <property type="evidence" value="ECO:0007669"/>
    <property type="project" value="TreeGrafter"/>
</dbReference>
<feature type="binding site" description="in other chain" evidence="14">
    <location>
        <begin position="170"/>
        <end position="172"/>
    </location>
    <ligand>
        <name>substrate</name>
        <note>ligand shared between dimeric partners</note>
    </ligand>
</feature>
<dbReference type="UniPathway" id="UPA00109">
    <property type="reaction ID" value="UER00182"/>
</dbReference>
<dbReference type="PANTHER" id="PTHR13697">
    <property type="entry name" value="PHOSPHOFRUCTOKINASE"/>
    <property type="match status" value="1"/>
</dbReference>
<keyword evidence="5 14" id="KW-0021">Allosteric enzyme</keyword>
<dbReference type="InterPro" id="IPR035966">
    <property type="entry name" value="PKF_sf"/>
</dbReference>
<feature type="binding site" description="in other chain" evidence="14">
    <location>
        <position position="223"/>
    </location>
    <ligand>
        <name>substrate</name>
        <note>ligand shared between dimeric partners</note>
    </ligand>
</feature>
<evidence type="ECO:0000256" key="2">
    <source>
        <dbReference type="ARBA" id="ARBA00004496"/>
    </source>
</evidence>
<dbReference type="RefSeq" id="WP_014798205.1">
    <property type="nucleotide sequence ID" value="NC_018018.1"/>
</dbReference>
<comment type="subcellular location">
    <subcellularLocation>
        <location evidence="2 14">Cytoplasm</location>
    </subcellularLocation>
</comment>
<dbReference type="GO" id="GO:0005945">
    <property type="term" value="C:6-phosphofructokinase complex"/>
    <property type="evidence" value="ECO:0007669"/>
    <property type="project" value="TreeGrafter"/>
</dbReference>
<dbReference type="GO" id="GO:0046872">
    <property type="term" value="F:metal ion binding"/>
    <property type="evidence" value="ECO:0007669"/>
    <property type="project" value="UniProtKB-KW"/>
</dbReference>
<dbReference type="GO" id="GO:0006002">
    <property type="term" value="P:fructose 6-phosphate metabolic process"/>
    <property type="evidence" value="ECO:0007669"/>
    <property type="project" value="UniProtKB-UniRule"/>
</dbReference>
<dbReference type="GO" id="GO:0005524">
    <property type="term" value="F:ATP binding"/>
    <property type="evidence" value="ECO:0007669"/>
    <property type="project" value="UniProtKB-UniRule"/>
</dbReference>
<dbReference type="AlphaFoldDB" id="I4ALD3"/>
<feature type="binding site" evidence="14">
    <location>
        <position position="103"/>
    </location>
    <ligand>
        <name>Mg(2+)</name>
        <dbReference type="ChEBI" id="CHEBI:18420"/>
        <note>catalytic</note>
    </ligand>
</feature>
<feature type="binding site" description="in other chain" evidence="14">
    <location>
        <begin position="186"/>
        <end position="188"/>
    </location>
    <ligand>
        <name>ADP</name>
        <dbReference type="ChEBI" id="CHEBI:456216"/>
        <note>allosteric activator; ligand shared between dimeric partners</note>
    </ligand>
</feature>
<evidence type="ECO:0000313" key="17">
    <source>
        <dbReference type="Proteomes" id="UP000006054"/>
    </source>
</evidence>
<protein>
    <recommendedName>
        <fullName evidence="14">ATP-dependent 6-phosphofructokinase</fullName>
        <shortName evidence="14">ATP-PFK</shortName>
        <shortName evidence="14">Phosphofructokinase</shortName>
        <ecNumber evidence="14">2.7.1.11</ecNumber>
    </recommendedName>
    <alternativeName>
        <fullName evidence="14">Phosphohexokinase</fullName>
    </alternativeName>
</protein>
<keyword evidence="7 14" id="KW-0479">Metal-binding</keyword>
<feature type="binding site" evidence="14">
    <location>
        <position position="11"/>
    </location>
    <ligand>
        <name>ATP</name>
        <dbReference type="ChEBI" id="CHEBI:30616"/>
    </ligand>
</feature>
<dbReference type="Pfam" id="PF00365">
    <property type="entry name" value="PFK"/>
    <property type="match status" value="1"/>
</dbReference>
<evidence type="ECO:0000259" key="15">
    <source>
        <dbReference type="Pfam" id="PF00365"/>
    </source>
</evidence>
<keyword evidence="8 14" id="KW-0547">Nucleotide-binding</keyword>
<feature type="domain" description="Phosphofructokinase" evidence="15">
    <location>
        <begin position="3"/>
        <end position="278"/>
    </location>
</feature>
<feature type="active site" description="Proton acceptor" evidence="14">
    <location>
        <position position="128"/>
    </location>
</feature>
<feature type="binding site" description="in other chain" evidence="14">
    <location>
        <begin position="126"/>
        <end position="128"/>
    </location>
    <ligand>
        <name>substrate</name>
        <note>ligand shared between dimeric partners</note>
    </ligand>
</feature>
<dbReference type="PATRIC" id="fig|880071.3.peg.2387"/>
<evidence type="ECO:0000256" key="4">
    <source>
        <dbReference type="ARBA" id="ARBA00022490"/>
    </source>
</evidence>
<dbReference type="NCBIfam" id="NF002872">
    <property type="entry name" value="PRK03202.1"/>
    <property type="match status" value="1"/>
</dbReference>
<dbReference type="OrthoDB" id="9802503at2"/>
<dbReference type="InterPro" id="IPR015912">
    <property type="entry name" value="Phosphofructokinase_CS"/>
</dbReference>
<feature type="binding site" evidence="14">
    <location>
        <begin position="102"/>
        <end position="105"/>
    </location>
    <ligand>
        <name>ATP</name>
        <dbReference type="ChEBI" id="CHEBI:30616"/>
    </ligand>
</feature>
<gene>
    <name evidence="14" type="primary">pfkA</name>
    <name evidence="16" type="ordered locus">Fleli_2401</name>
</gene>
<dbReference type="InterPro" id="IPR022953">
    <property type="entry name" value="ATP_PFK"/>
</dbReference>
<dbReference type="GO" id="GO:0030388">
    <property type="term" value="P:fructose 1,6-bisphosphate metabolic process"/>
    <property type="evidence" value="ECO:0007669"/>
    <property type="project" value="TreeGrafter"/>
</dbReference>
<dbReference type="FunFam" id="3.40.50.460:FF:000002">
    <property type="entry name" value="ATP-dependent 6-phosphofructokinase"/>
    <property type="match status" value="1"/>
</dbReference>
<feature type="binding site" evidence="14">
    <location>
        <begin position="21"/>
        <end position="25"/>
    </location>
    <ligand>
        <name>ADP</name>
        <dbReference type="ChEBI" id="CHEBI:456216"/>
        <note>allosteric activator; ligand shared between dimeric partners</note>
    </ligand>
</feature>
<keyword evidence="17" id="KW-1185">Reference proteome</keyword>
<comment type="similarity">
    <text evidence="14">Belongs to the phosphofructokinase type A (PFKA) family. ATP-dependent PFK group I subfamily. Prokaryotic clade 'B1' sub-subfamily.</text>
</comment>
<comment type="caution">
    <text evidence="14">Lacks conserved residue(s) required for the propagation of feature annotation.</text>
</comment>
<dbReference type="NCBIfam" id="TIGR02482">
    <property type="entry name" value="PFKA_ATP"/>
    <property type="match status" value="1"/>
</dbReference>
<dbReference type="HAMAP" id="MF_00339">
    <property type="entry name" value="Phosphofructokinase_I_B1"/>
    <property type="match status" value="1"/>
</dbReference>
<reference evidence="17" key="1">
    <citation type="submission" date="2012-06" db="EMBL/GenBank/DDBJ databases">
        <title>The complete genome of Flexibacter litoralis DSM 6794.</title>
        <authorList>
            <person name="Lucas S."/>
            <person name="Copeland A."/>
            <person name="Lapidus A."/>
            <person name="Glavina del Rio T."/>
            <person name="Dalin E."/>
            <person name="Tice H."/>
            <person name="Bruce D."/>
            <person name="Goodwin L."/>
            <person name="Pitluck S."/>
            <person name="Peters L."/>
            <person name="Ovchinnikova G."/>
            <person name="Lu M."/>
            <person name="Kyrpides N."/>
            <person name="Mavromatis K."/>
            <person name="Ivanova N."/>
            <person name="Brettin T."/>
            <person name="Detter J.C."/>
            <person name="Han C."/>
            <person name="Larimer F."/>
            <person name="Land M."/>
            <person name="Hauser L."/>
            <person name="Markowitz V."/>
            <person name="Cheng J.-F."/>
            <person name="Hugenholtz P."/>
            <person name="Woyke T."/>
            <person name="Wu D."/>
            <person name="Spring S."/>
            <person name="Lang E."/>
            <person name="Kopitz M."/>
            <person name="Brambilla E."/>
            <person name="Klenk H.-P."/>
            <person name="Eisen J.A."/>
        </authorList>
    </citation>
    <scope>NUCLEOTIDE SEQUENCE [LARGE SCALE GENOMIC DNA]</scope>
    <source>
        <strain evidence="17">ATCC 23117 / DSM 6794 / NBRC 15988 / NCIMB 1366 / Sio-4</strain>
    </source>
</reference>
<comment type="activity regulation">
    <text evidence="14">Allosterically activated by ADP and other diphosphonucleosides, and allosterically inhibited by phosphoenolpyruvate.</text>
</comment>
<keyword evidence="11 14" id="KW-0460">Magnesium</keyword>
<feature type="binding site" description="in other chain" evidence="14">
    <location>
        <begin position="253"/>
        <end position="256"/>
    </location>
    <ligand>
        <name>substrate</name>
        <note>ligand shared between dimeric partners</note>
    </ligand>
</feature>
<evidence type="ECO:0000256" key="13">
    <source>
        <dbReference type="ARBA" id="ARBA00048070"/>
    </source>
</evidence>
<dbReference type="GO" id="GO:0061621">
    <property type="term" value="P:canonical glycolysis"/>
    <property type="evidence" value="ECO:0007669"/>
    <property type="project" value="TreeGrafter"/>
</dbReference>
<dbReference type="Proteomes" id="UP000006054">
    <property type="component" value="Chromosome"/>
</dbReference>
<evidence type="ECO:0000256" key="3">
    <source>
        <dbReference type="ARBA" id="ARBA00004679"/>
    </source>
</evidence>
<evidence type="ECO:0000256" key="9">
    <source>
        <dbReference type="ARBA" id="ARBA00022777"/>
    </source>
</evidence>
<feature type="binding site" evidence="14">
    <location>
        <begin position="72"/>
        <end position="73"/>
    </location>
    <ligand>
        <name>ATP</name>
        <dbReference type="ChEBI" id="CHEBI:30616"/>
    </ligand>
</feature>
<feature type="binding site" evidence="14">
    <location>
        <position position="247"/>
    </location>
    <ligand>
        <name>substrate</name>
        <note>ligand shared between dimeric partners</note>
    </ligand>
</feature>
<dbReference type="GO" id="GO:0042802">
    <property type="term" value="F:identical protein binding"/>
    <property type="evidence" value="ECO:0007669"/>
    <property type="project" value="TreeGrafter"/>
</dbReference>
<dbReference type="EMBL" id="CP003345">
    <property type="protein sequence ID" value="AFM04768.1"/>
    <property type="molecule type" value="Genomic_DNA"/>
</dbReference>
<evidence type="ECO:0000256" key="6">
    <source>
        <dbReference type="ARBA" id="ARBA00022679"/>
    </source>
</evidence>
<evidence type="ECO:0000256" key="1">
    <source>
        <dbReference type="ARBA" id="ARBA00001946"/>
    </source>
</evidence>
<dbReference type="PRINTS" id="PR00476">
    <property type="entry name" value="PHFRCTKINASE"/>
</dbReference>
<evidence type="ECO:0000256" key="5">
    <source>
        <dbReference type="ARBA" id="ARBA00022533"/>
    </source>
</evidence>
<comment type="subunit">
    <text evidence="14">Homotetramer.</text>
</comment>
<keyword evidence="4 14" id="KW-0963">Cytoplasm</keyword>
<proteinExistence type="inferred from homology"/>
<keyword evidence="12 14" id="KW-0324">Glycolysis</keyword>
<dbReference type="GO" id="GO:0070095">
    <property type="term" value="F:fructose-6-phosphate binding"/>
    <property type="evidence" value="ECO:0007669"/>
    <property type="project" value="TreeGrafter"/>
</dbReference>
<dbReference type="HOGENOM" id="CLU_020655_0_1_10"/>
<dbReference type="InterPro" id="IPR012003">
    <property type="entry name" value="ATP_PFK_prok-type"/>
</dbReference>
<dbReference type="GO" id="GO:0048029">
    <property type="term" value="F:monosaccharide binding"/>
    <property type="evidence" value="ECO:0007669"/>
    <property type="project" value="TreeGrafter"/>
</dbReference>
<dbReference type="Gene3D" id="3.40.50.450">
    <property type="match status" value="1"/>
</dbReference>
<dbReference type="KEGG" id="fli:Fleli_2401"/>
<dbReference type="PIRSF" id="PIRSF000532">
    <property type="entry name" value="ATP_PFK_prok"/>
    <property type="match status" value="1"/>
</dbReference>
<accession>I4ALD3</accession>
<dbReference type="PROSITE" id="PS00433">
    <property type="entry name" value="PHOSPHOFRUCTOKINASE"/>
    <property type="match status" value="1"/>
</dbReference>
<feature type="binding site" evidence="14">
    <location>
        <position position="163"/>
    </location>
    <ligand>
        <name>substrate</name>
        <note>ligand shared between dimeric partners</note>
    </ligand>
</feature>
<dbReference type="InterPro" id="IPR012828">
    <property type="entry name" value="PFKA_ATP_prok"/>
</dbReference>
<dbReference type="FunFam" id="3.40.50.450:FF:000001">
    <property type="entry name" value="ATP-dependent 6-phosphofructokinase"/>
    <property type="match status" value="1"/>
</dbReference>
<dbReference type="STRING" id="880071.Fleli_2401"/>
<dbReference type="SUPFAM" id="SSF53784">
    <property type="entry name" value="Phosphofructokinase"/>
    <property type="match status" value="1"/>
</dbReference>
<evidence type="ECO:0000256" key="10">
    <source>
        <dbReference type="ARBA" id="ARBA00022840"/>
    </source>
</evidence>
<name>I4ALD3_BERLS</name>
<sequence length="322" mass="34998">MKKIGVFTSGGDSPGMNACLRAVVRGALYYGIEVYGIHRGYRGMIENDIHKMTSRDVSNIIQRGGTILKTARSQRFMTKEGREKAYQNLKNLEIDGLIAIGGNGTLTGMKAFSEEHKIPFVGAPGTIDNDLNGTDYTIGFDTAINTALEAIDKIRDTADSLERGFFIEVMGRHCGDIALLTGIGGGAEIVMLPEIVDDLDEIVESITQMLANKKTSLIVVVAEGDELGNAEELGEKVKEKIPKFKFRVTNLGHIQRGGSPTAADRVLASQLGLGAVEGLLSGKTNVMVGQLKRKLVYTSIDECLKPRKIDNELIRMLRILSI</sequence>
<dbReference type="PANTHER" id="PTHR13697:SF4">
    <property type="entry name" value="ATP-DEPENDENT 6-PHOSPHOFRUCTOKINASE"/>
    <property type="match status" value="1"/>
</dbReference>
<evidence type="ECO:0000256" key="14">
    <source>
        <dbReference type="HAMAP-Rule" id="MF_00339"/>
    </source>
</evidence>
<organism evidence="16 17">
    <name type="scientific">Bernardetia litoralis (strain ATCC 23117 / DSM 6794 / NBRC 15988 / NCIMB 1366 / Fx l1 / Sio-4)</name>
    <name type="common">Flexibacter litoralis</name>
    <dbReference type="NCBI Taxonomy" id="880071"/>
    <lineage>
        <taxon>Bacteria</taxon>
        <taxon>Pseudomonadati</taxon>
        <taxon>Bacteroidota</taxon>
        <taxon>Cytophagia</taxon>
        <taxon>Cytophagales</taxon>
        <taxon>Bernardetiaceae</taxon>
        <taxon>Bernardetia</taxon>
    </lineage>
</organism>